<proteinExistence type="predicted"/>
<accession>A0A896IGA4</accession>
<sequence>MAEDRLRLWERDEDEREGEGVVGPNGVPLVPAVHAYQLLCMEDMELIPLPCHCHGFDLKRVPGAVYGQTRYSELALYLWCALEGCLALEGAYFVATWAAPMFAAFKPVFCNAAARGVLGMIIYVPVTKMDRFVRSIAVLGEMGALPCHYIRKMEVDFDLRQVRLFSEHWHADAVNCLYYWQKGLWDDLCQAREQTG</sequence>
<keyword evidence="1" id="KW-0812">Transmembrane</keyword>
<keyword evidence="1" id="KW-1133">Transmembrane helix</keyword>
<protein>
    <submittedName>
        <fullName evidence="2">ORF22</fullName>
    </submittedName>
</protein>
<dbReference type="EMBL" id="MT500572">
    <property type="protein sequence ID" value="QSC42534.1"/>
    <property type="molecule type" value="Genomic_DNA"/>
</dbReference>
<evidence type="ECO:0000313" key="2">
    <source>
        <dbReference type="EMBL" id="QSC42534.1"/>
    </source>
</evidence>
<feature type="transmembrane region" description="Helical" evidence="1">
    <location>
        <begin position="104"/>
        <end position="126"/>
    </location>
</feature>
<evidence type="ECO:0000256" key="1">
    <source>
        <dbReference type="SAM" id="Phobius"/>
    </source>
</evidence>
<keyword evidence="1" id="KW-0472">Membrane</keyword>
<dbReference type="Proteomes" id="UP000662997">
    <property type="component" value="Segment"/>
</dbReference>
<name>A0A896IGA4_9ADEN</name>
<feature type="transmembrane region" description="Helical" evidence="1">
    <location>
        <begin position="76"/>
        <end position="98"/>
    </location>
</feature>
<organism evidence="2 3">
    <name type="scientific">Fowl aviadenovirus 5</name>
    <dbReference type="NCBI Taxonomy" id="172861"/>
    <lineage>
        <taxon>Viruses</taxon>
        <taxon>Varidnaviria</taxon>
        <taxon>Bamfordvirae</taxon>
        <taxon>Preplasmiviricota</taxon>
        <taxon>Polisuviricotina</taxon>
        <taxon>Pharingeaviricetes</taxon>
        <taxon>Rowavirales</taxon>
        <taxon>Adenoviridae</taxon>
        <taxon>Aviadenovirus</taxon>
        <taxon>Aviadenovirus quintum</taxon>
        <taxon>Fowl aviadenovirus B</taxon>
    </lineage>
</organism>
<evidence type="ECO:0000313" key="3">
    <source>
        <dbReference type="Proteomes" id="UP000662997"/>
    </source>
</evidence>
<reference evidence="2" key="1">
    <citation type="journal article" date="2021" name="Arch. Virol.">
        <title>Genome sequencing of a novel variant of fowl adenovirus B reveals mosaicism in the pattern of homologous recombination events.</title>
        <authorList>
            <person name="Homonnay Z."/>
            <person name="Jakab S."/>
            <person name="Bali K."/>
            <person name="Kaszab E."/>
            <person name="Mato T."/>
            <person name="Kiss I."/>
            <person name="Palya V."/>
            <person name="Banyai K."/>
        </authorList>
    </citation>
    <scope>NUCLEOTIDE SEQUENCE</scope>
    <source>
        <strain evidence="2">D2453/1/10-12/13/UA</strain>
    </source>
</reference>